<reference evidence="2" key="2">
    <citation type="submission" date="2022-01" db="EMBL/GenBank/DDBJ databases">
        <authorList>
            <person name="Zivanovic Y."/>
            <person name="Moreira D."/>
            <person name="Lopez-Garcia P."/>
        </authorList>
    </citation>
    <scope>NUCLEOTIDE SEQUENCE</scope>
    <source>
        <strain evidence="2">G9</strain>
    </source>
</reference>
<dbReference type="RefSeq" id="WP_277867099.1">
    <property type="nucleotide sequence ID" value="NZ_JAKKUT010000002.1"/>
</dbReference>
<feature type="transmembrane region" description="Helical" evidence="1">
    <location>
        <begin position="141"/>
        <end position="163"/>
    </location>
</feature>
<evidence type="ECO:0000256" key="1">
    <source>
        <dbReference type="SAM" id="Phobius"/>
    </source>
</evidence>
<keyword evidence="1" id="KW-0472">Membrane</keyword>
<protein>
    <recommendedName>
        <fullName evidence="4">DUF3592 domain-containing protein</fullName>
    </recommendedName>
</protein>
<evidence type="ECO:0008006" key="4">
    <source>
        <dbReference type="Google" id="ProtNLM"/>
    </source>
</evidence>
<name>A0ABT6F0A3_9SYNE</name>
<organism evidence="2 3">
    <name type="scientific">Candidatus Synechococcus calcipolaris G9</name>
    <dbReference type="NCBI Taxonomy" id="1497997"/>
    <lineage>
        <taxon>Bacteria</taxon>
        <taxon>Bacillati</taxon>
        <taxon>Cyanobacteriota</taxon>
        <taxon>Cyanophyceae</taxon>
        <taxon>Synechococcales</taxon>
        <taxon>Synechococcaceae</taxon>
        <taxon>Synechococcus</taxon>
    </lineage>
</organism>
<reference evidence="2" key="1">
    <citation type="journal article" date="2022" name="Genome Biol. Evol.">
        <title>A New Gene Family Diagnostic for Intracellular Biomineralization of Amorphous Ca Carbonates by Cyanobacteria.</title>
        <authorList>
            <person name="Benzerara K."/>
            <person name="Duprat E."/>
            <person name="Bitard-Feildel T."/>
            <person name="Caumes G."/>
            <person name="Cassier-Chauvat C."/>
            <person name="Chauvat F."/>
            <person name="Dezi M."/>
            <person name="Diop S.I."/>
            <person name="Gaschignard G."/>
            <person name="Gorgen S."/>
            <person name="Gugger M."/>
            <person name="Lopez-Garcia P."/>
            <person name="Millet M."/>
            <person name="Skouri-Panet F."/>
            <person name="Moreira D."/>
            <person name="Callebaut I."/>
        </authorList>
    </citation>
    <scope>NUCLEOTIDE SEQUENCE</scope>
    <source>
        <strain evidence="2">G9</strain>
    </source>
</reference>
<feature type="transmembrane region" description="Helical" evidence="1">
    <location>
        <begin position="20"/>
        <end position="39"/>
    </location>
</feature>
<proteinExistence type="predicted"/>
<evidence type="ECO:0000313" key="3">
    <source>
        <dbReference type="Proteomes" id="UP001154265"/>
    </source>
</evidence>
<keyword evidence="1" id="KW-1133">Transmembrane helix</keyword>
<evidence type="ECO:0000313" key="2">
    <source>
        <dbReference type="EMBL" id="MDG2991223.1"/>
    </source>
</evidence>
<gene>
    <name evidence="2" type="ORF">L3556_09815</name>
</gene>
<keyword evidence="1" id="KW-0812">Transmembrane</keyword>
<keyword evidence="3" id="KW-1185">Reference proteome</keyword>
<sequence length="263" mass="29783">MKVTEESHRRLVIEEQPWTLIVIWVVFIFAAFIPLLFLGRYELTCQRQNDGSGDCRMSGMTLIKRDIKRIPLAAIQEAIVESSTDSEGSTTYQVRLVTTEGVFPFSGIYTSNYGYHRDLARRINQFIAGSGSTLYEEEDNFWLGILIVILVPGISLLVLLFGIKKLIIEIDKSLGTVLIRKKGFLNQDVNKYALKDVTSVIVQTSDCSDGDTYRVALVMRSGGYIPLRSYYSSGRRPKALIAEKIREFLNLSSDINHDRSGYY</sequence>
<accession>A0ABT6F0A3</accession>
<comment type="caution">
    <text evidence="2">The sequence shown here is derived from an EMBL/GenBank/DDBJ whole genome shotgun (WGS) entry which is preliminary data.</text>
</comment>
<dbReference type="Proteomes" id="UP001154265">
    <property type="component" value="Unassembled WGS sequence"/>
</dbReference>
<dbReference type="EMBL" id="JAKKUT010000002">
    <property type="protein sequence ID" value="MDG2991223.1"/>
    <property type="molecule type" value="Genomic_DNA"/>
</dbReference>